<comment type="caution">
    <text evidence="1">The sequence shown here is derived from an EMBL/GenBank/DDBJ whole genome shotgun (WGS) entry which is preliminary data.</text>
</comment>
<organism evidence="1 2">
    <name type="scientific">Streptomyces coryli</name>
    <dbReference type="NCBI Taxonomy" id="1128680"/>
    <lineage>
        <taxon>Bacteria</taxon>
        <taxon>Bacillati</taxon>
        <taxon>Actinomycetota</taxon>
        <taxon>Actinomycetes</taxon>
        <taxon>Kitasatosporales</taxon>
        <taxon>Streptomycetaceae</taxon>
        <taxon>Streptomyces</taxon>
    </lineage>
</organism>
<dbReference type="AlphaFoldDB" id="A0A6G4UCQ6"/>
<gene>
    <name evidence="1" type="ORF">G5C51_35170</name>
</gene>
<keyword evidence="2" id="KW-1185">Reference proteome</keyword>
<proteinExistence type="predicted"/>
<name>A0A6G4UCQ6_9ACTN</name>
<sequence>MLDDMTVLRNAAAGYRAAATAAGLDWPEPAAPPTAAPELVHRLFDVDHVAEQLTWLQSQGWDAERLLPGGGLTLPWPADGDALDDLSLSIGVPFPWRQQLPLFHFEYLFFTFVLAGDHEGEIWRYEIPPDTWDAVPAAPSLAALFSQWTRGIETGAVRLDPSSGWLMVGSGTGNDYDTIRELQELDPGLDPLAFPISMPNHPLLRARQAAAGVDTSCVTPERAPEIMEELMDEIAAVRGALGV</sequence>
<evidence type="ECO:0000313" key="2">
    <source>
        <dbReference type="Proteomes" id="UP000481583"/>
    </source>
</evidence>
<protein>
    <submittedName>
        <fullName evidence="1">Uncharacterized protein</fullName>
    </submittedName>
</protein>
<dbReference type="Proteomes" id="UP000481583">
    <property type="component" value="Unassembled WGS sequence"/>
</dbReference>
<dbReference type="EMBL" id="JAAKZV010000260">
    <property type="protein sequence ID" value="NGN69117.1"/>
    <property type="molecule type" value="Genomic_DNA"/>
</dbReference>
<reference evidence="1 2" key="1">
    <citation type="submission" date="2020-02" db="EMBL/GenBank/DDBJ databases">
        <title>Whole-genome analyses of novel actinobacteria.</title>
        <authorList>
            <person name="Sahin N."/>
        </authorList>
    </citation>
    <scope>NUCLEOTIDE SEQUENCE [LARGE SCALE GENOMIC DNA]</scope>
    <source>
        <strain evidence="1 2">A7024</strain>
    </source>
</reference>
<accession>A0A6G4UCQ6</accession>
<evidence type="ECO:0000313" key="1">
    <source>
        <dbReference type="EMBL" id="NGN69117.1"/>
    </source>
</evidence>